<evidence type="ECO:0000256" key="1">
    <source>
        <dbReference type="SAM" id="SignalP"/>
    </source>
</evidence>
<evidence type="ECO:0000313" key="2">
    <source>
        <dbReference type="EMBL" id="KAK0479234.1"/>
    </source>
</evidence>
<keyword evidence="3" id="KW-1185">Reference proteome</keyword>
<protein>
    <recommendedName>
        <fullName evidence="4">Secreted protein</fullName>
    </recommendedName>
</protein>
<dbReference type="Proteomes" id="UP001175227">
    <property type="component" value="Unassembled WGS sequence"/>
</dbReference>
<feature type="chain" id="PRO_5041235880" description="Secreted protein" evidence="1">
    <location>
        <begin position="21"/>
        <end position="143"/>
    </location>
</feature>
<organism evidence="2 3">
    <name type="scientific">Armillaria novae-zelandiae</name>
    <dbReference type="NCBI Taxonomy" id="153914"/>
    <lineage>
        <taxon>Eukaryota</taxon>
        <taxon>Fungi</taxon>
        <taxon>Dikarya</taxon>
        <taxon>Basidiomycota</taxon>
        <taxon>Agaricomycotina</taxon>
        <taxon>Agaricomycetes</taxon>
        <taxon>Agaricomycetidae</taxon>
        <taxon>Agaricales</taxon>
        <taxon>Marasmiineae</taxon>
        <taxon>Physalacriaceae</taxon>
        <taxon>Armillaria</taxon>
    </lineage>
</organism>
<feature type="signal peptide" evidence="1">
    <location>
        <begin position="1"/>
        <end position="20"/>
    </location>
</feature>
<evidence type="ECO:0000313" key="3">
    <source>
        <dbReference type="Proteomes" id="UP001175227"/>
    </source>
</evidence>
<evidence type="ECO:0008006" key="4">
    <source>
        <dbReference type="Google" id="ProtNLM"/>
    </source>
</evidence>
<keyword evidence="1" id="KW-0732">Signal</keyword>
<accession>A0AA39UEG3</accession>
<dbReference type="AlphaFoldDB" id="A0AA39UEG3"/>
<name>A0AA39UEG3_9AGAR</name>
<proteinExistence type="predicted"/>
<sequence length="143" mass="16610">MFIGLFQALFLLHVFQPLEFSPLFLRTFLARRKQPPICHGQIASPTTFLAYFPRFLFHFFQILPDVSTRIFHVDSQLAKFFLDLFECDVPSSQLVANLADESLSSSTALQPPFLHLRVSEEARVLRHEFDLPFGDFVHEEIPR</sequence>
<gene>
    <name evidence="2" type="ORF">IW261DRAFT_168427</name>
</gene>
<reference evidence="2" key="1">
    <citation type="submission" date="2023-06" db="EMBL/GenBank/DDBJ databases">
        <authorList>
            <consortium name="Lawrence Berkeley National Laboratory"/>
            <person name="Ahrendt S."/>
            <person name="Sahu N."/>
            <person name="Indic B."/>
            <person name="Wong-Bajracharya J."/>
            <person name="Merenyi Z."/>
            <person name="Ke H.-M."/>
            <person name="Monk M."/>
            <person name="Kocsube S."/>
            <person name="Drula E."/>
            <person name="Lipzen A."/>
            <person name="Balint B."/>
            <person name="Henrissat B."/>
            <person name="Andreopoulos B."/>
            <person name="Martin F.M."/>
            <person name="Harder C.B."/>
            <person name="Rigling D."/>
            <person name="Ford K.L."/>
            <person name="Foster G.D."/>
            <person name="Pangilinan J."/>
            <person name="Papanicolaou A."/>
            <person name="Barry K."/>
            <person name="LaButti K."/>
            <person name="Viragh M."/>
            <person name="Koriabine M."/>
            <person name="Yan M."/>
            <person name="Riley R."/>
            <person name="Champramary S."/>
            <person name="Plett K.L."/>
            <person name="Tsai I.J."/>
            <person name="Slot J."/>
            <person name="Sipos G."/>
            <person name="Plett J."/>
            <person name="Nagy L.G."/>
            <person name="Grigoriev I.V."/>
        </authorList>
    </citation>
    <scope>NUCLEOTIDE SEQUENCE</scope>
    <source>
        <strain evidence="2">ICMP 16352</strain>
    </source>
</reference>
<comment type="caution">
    <text evidence="2">The sequence shown here is derived from an EMBL/GenBank/DDBJ whole genome shotgun (WGS) entry which is preliminary data.</text>
</comment>
<dbReference type="EMBL" id="JAUEPR010000012">
    <property type="protein sequence ID" value="KAK0479234.1"/>
    <property type="molecule type" value="Genomic_DNA"/>
</dbReference>